<evidence type="ECO:0000256" key="5">
    <source>
        <dbReference type="ARBA" id="ARBA00023136"/>
    </source>
</evidence>
<dbReference type="Proteomes" id="UP000242444">
    <property type="component" value="Unassembled WGS sequence"/>
</dbReference>
<dbReference type="GO" id="GO:0005886">
    <property type="term" value="C:plasma membrane"/>
    <property type="evidence" value="ECO:0007669"/>
    <property type="project" value="UniProtKB-SubCell"/>
</dbReference>
<keyword evidence="2" id="KW-1003">Cell membrane</keyword>
<accession>A0A263CXZ1</accession>
<dbReference type="InParanoid" id="A0A263CXZ1"/>
<evidence type="ECO:0000259" key="7">
    <source>
        <dbReference type="Pfam" id="PF04024"/>
    </source>
</evidence>
<dbReference type="PANTHER" id="PTHR33885">
    <property type="entry name" value="PHAGE SHOCK PROTEIN C"/>
    <property type="match status" value="1"/>
</dbReference>
<evidence type="ECO:0000313" key="8">
    <source>
        <dbReference type="EMBL" id="OZM71012.1"/>
    </source>
</evidence>
<dbReference type="PANTHER" id="PTHR33885:SF3">
    <property type="entry name" value="PHAGE SHOCK PROTEIN C"/>
    <property type="match status" value="1"/>
</dbReference>
<feature type="transmembrane region" description="Helical" evidence="6">
    <location>
        <begin position="43"/>
        <end position="67"/>
    </location>
</feature>
<evidence type="ECO:0000313" key="9">
    <source>
        <dbReference type="Proteomes" id="UP000242444"/>
    </source>
</evidence>
<evidence type="ECO:0000256" key="3">
    <source>
        <dbReference type="ARBA" id="ARBA00022692"/>
    </source>
</evidence>
<protein>
    <recommendedName>
        <fullName evidence="7">Phage shock protein PspC N-terminal domain-containing protein</fullName>
    </recommendedName>
</protein>
<dbReference type="InterPro" id="IPR052027">
    <property type="entry name" value="PspC"/>
</dbReference>
<proteinExistence type="predicted"/>
<dbReference type="AlphaFoldDB" id="A0A263CXZ1"/>
<evidence type="ECO:0000256" key="2">
    <source>
        <dbReference type="ARBA" id="ARBA00022475"/>
    </source>
</evidence>
<dbReference type="EMBL" id="NKYE01000016">
    <property type="protein sequence ID" value="OZM71012.1"/>
    <property type="molecule type" value="Genomic_DNA"/>
</dbReference>
<name>A0A263CXZ1_9PSEU</name>
<comment type="subcellular location">
    <subcellularLocation>
        <location evidence="1">Cell membrane</location>
        <topology evidence="1">Single-pass membrane protein</topology>
    </subcellularLocation>
</comment>
<evidence type="ECO:0000256" key="6">
    <source>
        <dbReference type="SAM" id="Phobius"/>
    </source>
</evidence>
<keyword evidence="4 6" id="KW-1133">Transmembrane helix</keyword>
<evidence type="ECO:0000256" key="1">
    <source>
        <dbReference type="ARBA" id="ARBA00004162"/>
    </source>
</evidence>
<dbReference type="OrthoDB" id="7359894at2"/>
<sequence length="73" mass="7977">MTQEMHTKSTTAKLRRSANDRMVAGVCGGWAKLLGIDAALMRILFVAATILGIGTPVLIYAVCWILMPEEQQD</sequence>
<dbReference type="Pfam" id="PF04024">
    <property type="entry name" value="PspC"/>
    <property type="match status" value="1"/>
</dbReference>
<comment type="caution">
    <text evidence="8">The sequence shown here is derived from an EMBL/GenBank/DDBJ whole genome shotgun (WGS) entry which is preliminary data.</text>
</comment>
<dbReference type="RefSeq" id="WP_094864950.1">
    <property type="nucleotide sequence ID" value="NZ_NKYE01000016.1"/>
</dbReference>
<feature type="domain" description="Phage shock protein PspC N-terminal" evidence="7">
    <location>
        <begin position="13"/>
        <end position="70"/>
    </location>
</feature>
<reference evidence="8 9" key="1">
    <citation type="submission" date="2017-07" db="EMBL/GenBank/DDBJ databases">
        <title>Amycolatopsis antarcticus sp. nov., isolated from the surface of an Antarcticus brown macroalga.</title>
        <authorList>
            <person name="Wang J."/>
            <person name="Leiva S."/>
            <person name="Huang J."/>
            <person name="Huang Y."/>
        </authorList>
    </citation>
    <scope>NUCLEOTIDE SEQUENCE [LARGE SCALE GENOMIC DNA]</scope>
    <source>
        <strain evidence="8 9">AU-G6</strain>
    </source>
</reference>
<keyword evidence="9" id="KW-1185">Reference proteome</keyword>
<keyword evidence="5 6" id="KW-0472">Membrane</keyword>
<gene>
    <name evidence="8" type="ORF">CFN78_22985</name>
</gene>
<organism evidence="8 9">
    <name type="scientific">Amycolatopsis antarctica</name>
    <dbReference type="NCBI Taxonomy" id="1854586"/>
    <lineage>
        <taxon>Bacteria</taxon>
        <taxon>Bacillati</taxon>
        <taxon>Actinomycetota</taxon>
        <taxon>Actinomycetes</taxon>
        <taxon>Pseudonocardiales</taxon>
        <taxon>Pseudonocardiaceae</taxon>
        <taxon>Amycolatopsis</taxon>
    </lineage>
</organism>
<evidence type="ECO:0000256" key="4">
    <source>
        <dbReference type="ARBA" id="ARBA00022989"/>
    </source>
</evidence>
<keyword evidence="3 6" id="KW-0812">Transmembrane</keyword>
<dbReference type="InterPro" id="IPR007168">
    <property type="entry name" value="Phageshock_PspC_N"/>
</dbReference>